<dbReference type="OrthoDB" id="302623at2759"/>
<protein>
    <submittedName>
        <fullName evidence="1">Uncharacterized protein</fullName>
    </submittedName>
</protein>
<dbReference type="Proteomes" id="UP000009168">
    <property type="component" value="Unassembled WGS sequence"/>
</dbReference>
<gene>
    <name evidence="1" type="ORF">TTHERM_000401919</name>
</gene>
<evidence type="ECO:0000313" key="2">
    <source>
        <dbReference type="Proteomes" id="UP000009168"/>
    </source>
</evidence>
<name>W7XKC8_TETTS</name>
<dbReference type="RefSeq" id="XP_012652682.1">
    <property type="nucleotide sequence ID" value="XM_012797228.1"/>
</dbReference>
<dbReference type="GeneID" id="24438770"/>
<dbReference type="EMBL" id="GG662719">
    <property type="protein sequence ID" value="EWS74789.1"/>
    <property type="molecule type" value="Genomic_DNA"/>
</dbReference>
<dbReference type="InParanoid" id="W7XKC8"/>
<dbReference type="KEGG" id="tet:TTHERM_000401919"/>
<sequence length="351" mass="40621">MLTLNTNENIQSQVQILTYGCLDIDSIKTTIPDNCATQTEIDNAVNAVNAGQRFKLFTSQYNITSQNMHIYYKNIMIFTYSDYSMSTIINTQLQTTSVKQGLIFQSEQNFAYPIQYSQINQSISRQSALQSGDGAYSFVTLQIDESVEKIYIQYTTLPQILALVNRNIQDNKDNFSEIFIYFQENSNLPIFVPVFQNKKKSSLEIEQFTLSPLKISENTNTSPINNDFEFKVQKIPNSQNRKSLSSSSNLEILNKNLKQINNENTKLDFYLQKKYYKQQSIQNQQQSILNTIKNSNCNLQLKTKIGENNHKSVDFEFLQQKFQNIQSLSISEKLKKIVFNKKYCSKKNQIK</sequence>
<dbReference type="AlphaFoldDB" id="W7XKC8"/>
<reference evidence="2" key="1">
    <citation type="journal article" date="2006" name="PLoS Biol.">
        <title>Macronuclear genome sequence of the ciliate Tetrahymena thermophila, a model eukaryote.</title>
        <authorList>
            <person name="Eisen J.A."/>
            <person name="Coyne R.S."/>
            <person name="Wu M."/>
            <person name="Wu D."/>
            <person name="Thiagarajan M."/>
            <person name="Wortman J.R."/>
            <person name="Badger J.H."/>
            <person name="Ren Q."/>
            <person name="Amedeo P."/>
            <person name="Jones K.M."/>
            <person name="Tallon L.J."/>
            <person name="Delcher A.L."/>
            <person name="Salzberg S.L."/>
            <person name="Silva J.C."/>
            <person name="Haas B.J."/>
            <person name="Majoros W.H."/>
            <person name="Farzad M."/>
            <person name="Carlton J.M."/>
            <person name="Smith R.K. Jr."/>
            <person name="Garg J."/>
            <person name="Pearlman R.E."/>
            <person name="Karrer K.M."/>
            <person name="Sun L."/>
            <person name="Manning G."/>
            <person name="Elde N.C."/>
            <person name="Turkewitz A.P."/>
            <person name="Asai D.J."/>
            <person name="Wilkes D.E."/>
            <person name="Wang Y."/>
            <person name="Cai H."/>
            <person name="Collins K."/>
            <person name="Stewart B.A."/>
            <person name="Lee S.R."/>
            <person name="Wilamowska K."/>
            <person name="Weinberg Z."/>
            <person name="Ruzzo W.L."/>
            <person name="Wloga D."/>
            <person name="Gaertig J."/>
            <person name="Frankel J."/>
            <person name="Tsao C.-C."/>
            <person name="Gorovsky M.A."/>
            <person name="Keeling P.J."/>
            <person name="Waller R.F."/>
            <person name="Patron N.J."/>
            <person name="Cherry J.M."/>
            <person name="Stover N.A."/>
            <person name="Krieger C.J."/>
            <person name="del Toro C."/>
            <person name="Ryder H.F."/>
            <person name="Williamson S.C."/>
            <person name="Barbeau R.A."/>
            <person name="Hamilton E.P."/>
            <person name="Orias E."/>
        </authorList>
    </citation>
    <scope>NUCLEOTIDE SEQUENCE [LARGE SCALE GENOMIC DNA]</scope>
    <source>
        <strain evidence="2">SB210</strain>
    </source>
</reference>
<accession>W7XKC8</accession>
<keyword evidence="2" id="KW-1185">Reference proteome</keyword>
<evidence type="ECO:0000313" key="1">
    <source>
        <dbReference type="EMBL" id="EWS74789.1"/>
    </source>
</evidence>
<organism evidence="1 2">
    <name type="scientific">Tetrahymena thermophila (strain SB210)</name>
    <dbReference type="NCBI Taxonomy" id="312017"/>
    <lineage>
        <taxon>Eukaryota</taxon>
        <taxon>Sar</taxon>
        <taxon>Alveolata</taxon>
        <taxon>Ciliophora</taxon>
        <taxon>Intramacronucleata</taxon>
        <taxon>Oligohymenophorea</taxon>
        <taxon>Hymenostomatida</taxon>
        <taxon>Tetrahymenina</taxon>
        <taxon>Tetrahymenidae</taxon>
        <taxon>Tetrahymena</taxon>
    </lineage>
</organism>
<proteinExistence type="predicted"/>